<dbReference type="PATRIC" id="fig|1616.3.peg.432"/>
<dbReference type="EMBL" id="JQBP01000002">
    <property type="protein sequence ID" value="KRN75257.1"/>
    <property type="molecule type" value="Genomic_DNA"/>
</dbReference>
<dbReference type="InterPro" id="IPR007492">
    <property type="entry name" value="LytTR_DNA-bd_dom"/>
</dbReference>
<dbReference type="PANTHER" id="PTHR37299:SF4">
    <property type="entry name" value="TRANSCRIPTIONAL REGULATOR"/>
    <property type="match status" value="1"/>
</dbReference>
<name>A0A0R2JD48_9LACO</name>
<dbReference type="SMART" id="SM00850">
    <property type="entry name" value="LytTR"/>
    <property type="match status" value="1"/>
</dbReference>
<dbReference type="GO" id="GO:0003677">
    <property type="term" value="F:DNA binding"/>
    <property type="evidence" value="ECO:0007669"/>
    <property type="project" value="InterPro"/>
</dbReference>
<dbReference type="InterPro" id="IPR046947">
    <property type="entry name" value="LytR-like"/>
</dbReference>
<evidence type="ECO:0000259" key="1">
    <source>
        <dbReference type="PROSITE" id="PS50930"/>
    </source>
</evidence>
<comment type="caution">
    <text evidence="2">The sequence shown here is derived from an EMBL/GenBank/DDBJ whole genome shotgun (WGS) entry which is preliminary data.</text>
</comment>
<evidence type="ECO:0000313" key="2">
    <source>
        <dbReference type="EMBL" id="KRN75257.1"/>
    </source>
</evidence>
<dbReference type="PROSITE" id="PS50930">
    <property type="entry name" value="HTH_LYTTR"/>
    <property type="match status" value="1"/>
</dbReference>
<dbReference type="OrthoDB" id="2295854at2"/>
<dbReference type="Proteomes" id="UP000051655">
    <property type="component" value="Unassembled WGS sequence"/>
</dbReference>
<dbReference type="AlphaFoldDB" id="A0A0R2JD48"/>
<dbReference type="PANTHER" id="PTHR37299">
    <property type="entry name" value="TRANSCRIPTIONAL REGULATOR-RELATED"/>
    <property type="match status" value="1"/>
</dbReference>
<dbReference type="GO" id="GO:0000156">
    <property type="term" value="F:phosphorelay response regulator activity"/>
    <property type="evidence" value="ECO:0007669"/>
    <property type="project" value="InterPro"/>
</dbReference>
<sequence>MKVKIEINPELQDSEIIITAPEATTEIQRLRQIIEQQSLGLKTLPAYQGDTEYYVDVSDILFFETSERQVYAHTAEQIYVVHQRLYELEGVLPANFVRISKAGIVNVQQILALTKSLSNCLVQFQNTHKEIYASRRYYKTLQEQLQIWR</sequence>
<dbReference type="Pfam" id="PF04397">
    <property type="entry name" value="LytTR"/>
    <property type="match status" value="1"/>
</dbReference>
<dbReference type="RefSeq" id="WP_057754052.1">
    <property type="nucleotide sequence ID" value="NZ_JQBP01000002.1"/>
</dbReference>
<dbReference type="STRING" id="1616.IV73_GL000418"/>
<dbReference type="Gene3D" id="2.40.50.1020">
    <property type="entry name" value="LytTr DNA-binding domain"/>
    <property type="match status" value="1"/>
</dbReference>
<protein>
    <submittedName>
        <fullName evidence="2">Response regulator</fullName>
    </submittedName>
</protein>
<organism evidence="2 3">
    <name type="scientific">Weissella kandleri</name>
    <dbReference type="NCBI Taxonomy" id="1616"/>
    <lineage>
        <taxon>Bacteria</taxon>
        <taxon>Bacillati</taxon>
        <taxon>Bacillota</taxon>
        <taxon>Bacilli</taxon>
        <taxon>Lactobacillales</taxon>
        <taxon>Lactobacillaceae</taxon>
        <taxon>Weissella</taxon>
    </lineage>
</organism>
<proteinExistence type="predicted"/>
<evidence type="ECO:0000313" key="3">
    <source>
        <dbReference type="Proteomes" id="UP000051655"/>
    </source>
</evidence>
<accession>A0A0R2JD48</accession>
<reference evidence="2 3" key="1">
    <citation type="journal article" date="2015" name="Genome Announc.">
        <title>Expanding the biotechnology potential of lactobacilli through comparative genomics of 213 strains and associated genera.</title>
        <authorList>
            <person name="Sun Z."/>
            <person name="Harris H.M."/>
            <person name="McCann A."/>
            <person name="Guo C."/>
            <person name="Argimon S."/>
            <person name="Zhang W."/>
            <person name="Yang X."/>
            <person name="Jeffery I.B."/>
            <person name="Cooney J.C."/>
            <person name="Kagawa T.F."/>
            <person name="Liu W."/>
            <person name="Song Y."/>
            <person name="Salvetti E."/>
            <person name="Wrobel A."/>
            <person name="Rasinkangas P."/>
            <person name="Parkhill J."/>
            <person name="Rea M.C."/>
            <person name="O'Sullivan O."/>
            <person name="Ritari J."/>
            <person name="Douillard F.P."/>
            <person name="Paul Ross R."/>
            <person name="Yang R."/>
            <person name="Briner A.E."/>
            <person name="Felis G.E."/>
            <person name="de Vos W.M."/>
            <person name="Barrangou R."/>
            <person name="Klaenhammer T.R."/>
            <person name="Caufield P.W."/>
            <person name="Cui Y."/>
            <person name="Zhang H."/>
            <person name="O'Toole P.W."/>
        </authorList>
    </citation>
    <scope>NUCLEOTIDE SEQUENCE [LARGE SCALE GENOMIC DNA]</scope>
    <source>
        <strain evidence="2 3">DSM 20593</strain>
    </source>
</reference>
<feature type="domain" description="HTH LytTR-type" evidence="1">
    <location>
        <begin position="44"/>
        <end position="147"/>
    </location>
</feature>
<gene>
    <name evidence="2" type="ORF">IV73_GL000418</name>
</gene>
<keyword evidence="3" id="KW-1185">Reference proteome</keyword>